<dbReference type="Pfam" id="PF08827">
    <property type="entry name" value="DUF1805"/>
    <property type="match status" value="1"/>
</dbReference>
<evidence type="ECO:0000313" key="1">
    <source>
        <dbReference type="EMBL" id="CRK81591.1"/>
    </source>
</evidence>
<dbReference type="InterPro" id="IPR014931">
    <property type="entry name" value="DUF1805"/>
</dbReference>
<sequence>MHLIELSPIEIDGHMFKAVTVLLPKTTLLVVTSNKGYIMCGALDIGLLNEKLKDRNVIAGRAVGVKTIEQLLNAPLESVTFEAEKQGIYPGMIGKEAMLKMI</sequence>
<evidence type="ECO:0008006" key="3">
    <source>
        <dbReference type="Google" id="ProtNLM"/>
    </source>
</evidence>
<dbReference type="EMBL" id="CVRB01000001">
    <property type="protein sequence ID" value="CRK81591.1"/>
    <property type="molecule type" value="Genomic_DNA"/>
</dbReference>
<dbReference type="Gene3D" id="3.30.1980.10">
    <property type="entry name" value="Hypothetical protein YunC"/>
    <property type="match status" value="1"/>
</dbReference>
<evidence type="ECO:0000313" key="2">
    <source>
        <dbReference type="Proteomes" id="UP000199087"/>
    </source>
</evidence>
<organism evidence="1 2">
    <name type="scientific">Neobacillus massiliamazoniensis</name>
    <dbReference type="NCBI Taxonomy" id="1499688"/>
    <lineage>
        <taxon>Bacteria</taxon>
        <taxon>Bacillati</taxon>
        <taxon>Bacillota</taxon>
        <taxon>Bacilli</taxon>
        <taxon>Bacillales</taxon>
        <taxon>Bacillaceae</taxon>
        <taxon>Neobacillus</taxon>
    </lineage>
</organism>
<accession>A0A0U1NU54</accession>
<keyword evidence="2" id="KW-1185">Reference proteome</keyword>
<proteinExistence type="predicted"/>
<dbReference type="SUPFAM" id="SSF102891">
    <property type="entry name" value="Hypothetical protein Ta1206"/>
    <property type="match status" value="1"/>
</dbReference>
<dbReference type="Proteomes" id="UP000199087">
    <property type="component" value="Unassembled WGS sequence"/>
</dbReference>
<dbReference type="AlphaFoldDB" id="A0A0U1NU54"/>
<dbReference type="InterPro" id="IPR036493">
    <property type="entry name" value="YunC_sf"/>
</dbReference>
<dbReference type="STRING" id="1499688.BN000_01500"/>
<protein>
    <recommendedName>
        <fullName evidence="3">DUF1805 domain-containing protein</fullName>
    </recommendedName>
</protein>
<name>A0A0U1NU54_9BACI</name>
<reference evidence="2" key="1">
    <citation type="submission" date="2015-05" db="EMBL/GenBank/DDBJ databases">
        <authorList>
            <person name="Urmite Genomes"/>
        </authorList>
    </citation>
    <scope>NUCLEOTIDE SEQUENCE [LARGE SCALE GENOMIC DNA]</scope>
    <source>
        <strain evidence="2">LF1</strain>
    </source>
</reference>
<gene>
    <name evidence="1" type="ORF">BN000_01500</name>
</gene>